<keyword evidence="2" id="KW-0560">Oxidoreductase</keyword>
<dbReference type="PRINTS" id="PR00080">
    <property type="entry name" value="SDRFAMILY"/>
</dbReference>
<organism evidence="4 5">
    <name type="scientific">Agrobacterium cavarae</name>
    <dbReference type="NCBI Taxonomy" id="2528239"/>
    <lineage>
        <taxon>Bacteria</taxon>
        <taxon>Pseudomonadati</taxon>
        <taxon>Pseudomonadota</taxon>
        <taxon>Alphaproteobacteria</taxon>
        <taxon>Hyphomicrobiales</taxon>
        <taxon>Rhizobiaceae</taxon>
        <taxon>Rhizobium/Agrobacterium group</taxon>
        <taxon>Agrobacterium</taxon>
    </lineage>
</organism>
<protein>
    <submittedName>
        <fullName evidence="4">3-oxoacyl-ACP reductase FabG</fullName>
    </submittedName>
</protein>
<dbReference type="PRINTS" id="PR00081">
    <property type="entry name" value="GDHRDH"/>
</dbReference>
<gene>
    <name evidence="4" type="ORF">EYC79_10455</name>
</gene>
<sequence>MFSGNSERACLARLSENFEGAQGNAETCHCEAPLNGRETRSRLPAVRLNPNHCLEETGLGDGIAAGGSMQRELNGRVALITGAARGIGFAIAERLAGQGAHVIISDIDLVAGEHGVARIGGTGGSASFAAVDLGQPSDVLRLAEDVRREHSRIDILVNNAGVVSTGPVETVELEEFQRLVTIDLTAVFLLTKAFLPDMTASGWGRIINIASIAGQQGGGMFGNSCYAAAKGGVIAFSKGIAREAGRSGVTCNTICPGLTDTALTSTLTDAQREQIISTIPVGRPGEPHDIAGAVGFLASDEASFITGVTLNVDGGFMRY</sequence>
<evidence type="ECO:0000313" key="5">
    <source>
        <dbReference type="Proteomes" id="UP000294239"/>
    </source>
</evidence>
<dbReference type="PROSITE" id="PS00061">
    <property type="entry name" value="ADH_SHORT"/>
    <property type="match status" value="1"/>
</dbReference>
<accession>A0ABY1Y849</accession>
<name>A0ABY1Y849_9HYPH</name>
<evidence type="ECO:0000256" key="2">
    <source>
        <dbReference type="ARBA" id="ARBA00023002"/>
    </source>
</evidence>
<dbReference type="InterPro" id="IPR057326">
    <property type="entry name" value="KR_dom"/>
</dbReference>
<dbReference type="InterPro" id="IPR036291">
    <property type="entry name" value="NAD(P)-bd_dom_sf"/>
</dbReference>
<keyword evidence="5" id="KW-1185">Reference proteome</keyword>
<comment type="caution">
    <text evidence="4">The sequence shown here is derived from an EMBL/GenBank/DDBJ whole genome shotgun (WGS) entry which is preliminary data.</text>
</comment>
<dbReference type="PANTHER" id="PTHR42879:SF2">
    <property type="entry name" value="3-OXOACYL-[ACYL-CARRIER-PROTEIN] REDUCTASE FABG"/>
    <property type="match status" value="1"/>
</dbReference>
<dbReference type="InterPro" id="IPR050259">
    <property type="entry name" value="SDR"/>
</dbReference>
<evidence type="ECO:0000313" key="4">
    <source>
        <dbReference type="EMBL" id="TBN12652.1"/>
    </source>
</evidence>
<dbReference type="InterPro" id="IPR020904">
    <property type="entry name" value="Sc_DH/Rdtase_CS"/>
</dbReference>
<dbReference type="SMART" id="SM00822">
    <property type="entry name" value="PKS_KR"/>
    <property type="match status" value="1"/>
</dbReference>
<dbReference type="SUPFAM" id="SSF51735">
    <property type="entry name" value="NAD(P)-binding Rossmann-fold domains"/>
    <property type="match status" value="1"/>
</dbReference>
<evidence type="ECO:0000256" key="1">
    <source>
        <dbReference type="ARBA" id="ARBA00006484"/>
    </source>
</evidence>
<proteinExistence type="inferred from homology"/>
<dbReference type="EMBL" id="SISF01000029">
    <property type="protein sequence ID" value="TBN12652.1"/>
    <property type="molecule type" value="Genomic_DNA"/>
</dbReference>
<evidence type="ECO:0000259" key="3">
    <source>
        <dbReference type="SMART" id="SM00822"/>
    </source>
</evidence>
<feature type="domain" description="Ketoreductase" evidence="3">
    <location>
        <begin position="76"/>
        <end position="261"/>
    </location>
</feature>
<dbReference type="Proteomes" id="UP000294239">
    <property type="component" value="Unassembled WGS sequence"/>
</dbReference>
<reference evidence="4 5" key="1">
    <citation type="submission" date="2019-02" db="EMBL/GenBank/DDBJ databases">
        <title>Current taxonomic status of genus Agrobacterium and description of Agrobacterium cavarae sp. nov. isolated from maize roots.</title>
        <authorList>
            <person name="Flores-Felix J.D."/>
            <person name="Menendez E."/>
            <person name="Ramirez-Bahena M.H."/>
            <person name="Garcia-Fraile P."/>
            <person name="Velazquez E."/>
        </authorList>
    </citation>
    <scope>NUCLEOTIDE SEQUENCE [LARGE SCALE GENOMIC DNA]</scope>
    <source>
        <strain evidence="4 5">RZME10</strain>
    </source>
</reference>
<dbReference type="Pfam" id="PF13561">
    <property type="entry name" value="adh_short_C2"/>
    <property type="match status" value="1"/>
</dbReference>
<dbReference type="NCBIfam" id="NF005559">
    <property type="entry name" value="PRK07231.1"/>
    <property type="match status" value="1"/>
</dbReference>
<comment type="similarity">
    <text evidence="1">Belongs to the short-chain dehydrogenases/reductases (SDR) family.</text>
</comment>
<dbReference type="PANTHER" id="PTHR42879">
    <property type="entry name" value="3-OXOACYL-(ACYL-CARRIER-PROTEIN) REDUCTASE"/>
    <property type="match status" value="1"/>
</dbReference>
<dbReference type="InterPro" id="IPR002347">
    <property type="entry name" value="SDR_fam"/>
</dbReference>
<dbReference type="Gene3D" id="3.40.50.720">
    <property type="entry name" value="NAD(P)-binding Rossmann-like Domain"/>
    <property type="match status" value="1"/>
</dbReference>